<organism evidence="6 7">
    <name type="scientific">Leishmania tarentolae</name>
    <name type="common">Sauroleishmania tarentolae</name>
    <dbReference type="NCBI Taxonomy" id="5689"/>
    <lineage>
        <taxon>Eukaryota</taxon>
        <taxon>Discoba</taxon>
        <taxon>Euglenozoa</taxon>
        <taxon>Kinetoplastea</taxon>
        <taxon>Metakinetoplastina</taxon>
        <taxon>Trypanosomatida</taxon>
        <taxon>Trypanosomatidae</taxon>
        <taxon>Leishmaniinae</taxon>
        <taxon>Leishmania</taxon>
        <taxon>lizard Leishmania</taxon>
    </lineage>
</organism>
<keyword evidence="2 5" id="KW-0812">Transmembrane</keyword>
<feature type="transmembrane region" description="Helical" evidence="5">
    <location>
        <begin position="135"/>
        <end position="165"/>
    </location>
</feature>
<evidence type="ECO:0008006" key="8">
    <source>
        <dbReference type="Google" id="ProtNLM"/>
    </source>
</evidence>
<evidence type="ECO:0000256" key="5">
    <source>
        <dbReference type="SAM" id="Phobius"/>
    </source>
</evidence>
<evidence type="ECO:0000256" key="1">
    <source>
        <dbReference type="ARBA" id="ARBA00004141"/>
    </source>
</evidence>
<dbReference type="EMBL" id="BLBS01000056">
    <property type="protein sequence ID" value="GET93001.1"/>
    <property type="molecule type" value="Genomic_DNA"/>
</dbReference>
<feature type="transmembrane region" description="Helical" evidence="5">
    <location>
        <begin position="177"/>
        <end position="201"/>
    </location>
</feature>
<evidence type="ECO:0000313" key="6">
    <source>
        <dbReference type="EMBL" id="GET93001.1"/>
    </source>
</evidence>
<evidence type="ECO:0000256" key="4">
    <source>
        <dbReference type="ARBA" id="ARBA00023136"/>
    </source>
</evidence>
<accession>A0A640KUR6</accession>
<dbReference type="Pfam" id="PF04144">
    <property type="entry name" value="SCAMP"/>
    <property type="match status" value="1"/>
</dbReference>
<evidence type="ECO:0000256" key="2">
    <source>
        <dbReference type="ARBA" id="ARBA00022692"/>
    </source>
</evidence>
<dbReference type="GO" id="GO:0015031">
    <property type="term" value="P:protein transport"/>
    <property type="evidence" value="ECO:0007669"/>
    <property type="project" value="InterPro"/>
</dbReference>
<evidence type="ECO:0000256" key="3">
    <source>
        <dbReference type="ARBA" id="ARBA00022989"/>
    </source>
</evidence>
<dbReference type="Proteomes" id="UP000419144">
    <property type="component" value="Unassembled WGS sequence"/>
</dbReference>
<keyword evidence="3 5" id="KW-1133">Transmembrane helix</keyword>
<dbReference type="GO" id="GO:0055038">
    <property type="term" value="C:recycling endosome membrane"/>
    <property type="evidence" value="ECO:0007669"/>
    <property type="project" value="TreeGrafter"/>
</dbReference>
<proteinExistence type="predicted"/>
<reference evidence="6" key="1">
    <citation type="submission" date="2019-11" db="EMBL/GenBank/DDBJ databases">
        <title>Leishmania tarentolae CDS.</title>
        <authorList>
            <person name="Goto Y."/>
            <person name="Yamagishi J."/>
        </authorList>
    </citation>
    <scope>NUCLEOTIDE SEQUENCE [LARGE SCALE GENOMIC DNA]</scope>
    <source>
        <strain evidence="6">Parrot Tar II</strain>
    </source>
</reference>
<dbReference type="PANTHER" id="PTHR10687">
    <property type="entry name" value="SECRETORY CARRIER-ASSOCIATED MEMBRANE PROTEIN SCAMP"/>
    <property type="match status" value="1"/>
</dbReference>
<gene>
    <name evidence="6" type="ORF">LtaPh_3547800</name>
</gene>
<keyword evidence="7" id="KW-1185">Reference proteome</keyword>
<comment type="caution">
    <text evidence="6">The sequence shown here is derived from an EMBL/GenBank/DDBJ whole genome shotgun (WGS) entry which is preliminary data.</text>
</comment>
<evidence type="ECO:0000313" key="7">
    <source>
        <dbReference type="Proteomes" id="UP000419144"/>
    </source>
</evidence>
<sequence length="220" mass="24721">MTTVTEAMVLEKERQNAARRDALNKRSQNVSRLTEREPNFPPECCCVKPVVYHNIHEQVPVPQQRFMYILAGLYVTLMVLIIYNIAAAVAAFILGGSALHFGLSFLYLLGLPGAWISWYYNVYCAIVYASRPRQLIALLGLLVGVVFDVWMAIGITGFGGCGWFYTFSLKGKVVPFALVLTSAILWSLHGFALCVMLLRYWRLSGTLLKSTVNIYRESII</sequence>
<dbReference type="AlphaFoldDB" id="A0A640KUR6"/>
<comment type="subcellular location">
    <subcellularLocation>
        <location evidence="1">Membrane</location>
        <topology evidence="1">Multi-pass membrane protein</topology>
    </subcellularLocation>
</comment>
<dbReference type="InterPro" id="IPR007273">
    <property type="entry name" value="SCAMP"/>
</dbReference>
<feature type="transmembrane region" description="Helical" evidence="5">
    <location>
        <begin position="105"/>
        <end position="128"/>
    </location>
</feature>
<dbReference type="OrthoDB" id="242866at2759"/>
<dbReference type="PANTHER" id="PTHR10687:SF2">
    <property type="entry name" value="SECRETORY CARRIER-ASSOCIATED MEMBRANE PROTEIN"/>
    <property type="match status" value="1"/>
</dbReference>
<dbReference type="GO" id="GO:0032588">
    <property type="term" value="C:trans-Golgi network membrane"/>
    <property type="evidence" value="ECO:0007669"/>
    <property type="project" value="TreeGrafter"/>
</dbReference>
<dbReference type="VEuPathDB" id="TriTrypDB:LtaPh_3547800"/>
<name>A0A640KUR6_LEITA</name>
<protein>
    <recommendedName>
        <fullName evidence="8">Membrane-trafficking protein</fullName>
    </recommendedName>
</protein>
<keyword evidence="4 5" id="KW-0472">Membrane</keyword>
<feature type="transmembrane region" description="Helical" evidence="5">
    <location>
        <begin position="66"/>
        <end position="93"/>
    </location>
</feature>